<protein>
    <recommendedName>
        <fullName evidence="7">Endoribonuclease YbeY</fullName>
        <ecNumber evidence="7">3.1.-.-</ecNumber>
    </recommendedName>
</protein>
<dbReference type="PROSITE" id="PS01306">
    <property type="entry name" value="UPF0054"/>
    <property type="match status" value="1"/>
</dbReference>
<dbReference type="Pfam" id="PF02130">
    <property type="entry name" value="YbeY"/>
    <property type="match status" value="1"/>
</dbReference>
<keyword evidence="2 7" id="KW-0540">Nuclease</keyword>
<keyword evidence="3 7" id="KW-0479">Metal-binding</keyword>
<dbReference type="PANTHER" id="PTHR46986:SF1">
    <property type="entry name" value="ENDORIBONUCLEASE YBEY, CHLOROPLASTIC"/>
    <property type="match status" value="1"/>
</dbReference>
<dbReference type="InterPro" id="IPR023091">
    <property type="entry name" value="MetalPrtase_cat_dom_sf_prd"/>
</dbReference>
<dbReference type="NCBIfam" id="TIGR00043">
    <property type="entry name" value="rRNA maturation RNase YbeY"/>
    <property type="match status" value="1"/>
</dbReference>
<comment type="caution">
    <text evidence="8">The sequence shown here is derived from an EMBL/GenBank/DDBJ whole genome shotgun (WGS) entry which is preliminary data.</text>
</comment>
<keyword evidence="6 7" id="KW-0862">Zinc</keyword>
<feature type="binding site" evidence="7">
    <location>
        <position position="115"/>
    </location>
    <ligand>
        <name>Zn(2+)</name>
        <dbReference type="ChEBI" id="CHEBI:29105"/>
        <note>catalytic</note>
    </ligand>
</feature>
<feature type="binding site" evidence="7">
    <location>
        <position position="109"/>
    </location>
    <ligand>
        <name>Zn(2+)</name>
        <dbReference type="ChEBI" id="CHEBI:29105"/>
        <note>catalytic</note>
    </ligand>
</feature>
<evidence type="ECO:0000256" key="2">
    <source>
        <dbReference type="ARBA" id="ARBA00022722"/>
    </source>
</evidence>
<evidence type="ECO:0000313" key="9">
    <source>
        <dbReference type="Proteomes" id="UP000019275"/>
    </source>
</evidence>
<evidence type="ECO:0000256" key="1">
    <source>
        <dbReference type="ARBA" id="ARBA00010875"/>
    </source>
</evidence>
<evidence type="ECO:0000256" key="3">
    <source>
        <dbReference type="ARBA" id="ARBA00022723"/>
    </source>
</evidence>
<reference evidence="8 9" key="1">
    <citation type="journal article" date="2014" name="Genome Announc.">
        <title>Draft Genome Sequence of the Carrageenan-Degrading Bacterium Cellulophaga sp. Strain KL-A, Isolated from Decaying Marine Algae.</title>
        <authorList>
            <person name="Shan D."/>
            <person name="Ying J."/>
            <person name="Li X."/>
            <person name="Gao Z."/>
            <person name="Wei G."/>
            <person name="Shao Z."/>
        </authorList>
    </citation>
    <scope>NUCLEOTIDE SEQUENCE [LARGE SCALE GENOMIC DNA]</scope>
    <source>
        <strain evidence="8 9">KL-A</strain>
    </source>
</reference>
<dbReference type="SUPFAM" id="SSF55486">
    <property type="entry name" value="Metalloproteases ('zincins'), catalytic domain"/>
    <property type="match status" value="1"/>
</dbReference>
<feature type="binding site" evidence="7">
    <location>
        <position position="105"/>
    </location>
    <ligand>
        <name>Zn(2+)</name>
        <dbReference type="ChEBI" id="CHEBI:29105"/>
        <note>catalytic</note>
    </ligand>
</feature>
<comment type="cofactor">
    <cofactor evidence="7">
        <name>Zn(2+)</name>
        <dbReference type="ChEBI" id="CHEBI:29105"/>
    </cofactor>
    <text evidence="7">Binds 1 zinc ion.</text>
</comment>
<dbReference type="EC" id="3.1.-.-" evidence="7"/>
<dbReference type="PANTHER" id="PTHR46986">
    <property type="entry name" value="ENDORIBONUCLEASE YBEY, CHLOROPLASTIC"/>
    <property type="match status" value="1"/>
</dbReference>
<name>A0ABN0RRH6_9FLAO</name>
<keyword evidence="8" id="KW-0482">Metalloprotease</keyword>
<organism evidence="8 9">
    <name type="scientific">Cellulophaga geojensis KL-A</name>
    <dbReference type="NCBI Taxonomy" id="1328323"/>
    <lineage>
        <taxon>Bacteria</taxon>
        <taxon>Pseudomonadati</taxon>
        <taxon>Bacteroidota</taxon>
        <taxon>Flavobacteriia</taxon>
        <taxon>Flavobacteriales</taxon>
        <taxon>Flavobacteriaceae</taxon>
        <taxon>Cellulophaga</taxon>
    </lineage>
</organism>
<keyword evidence="7" id="KW-0963">Cytoplasm</keyword>
<keyword evidence="4 7" id="KW-0255">Endonuclease</keyword>
<dbReference type="GO" id="GO:0008237">
    <property type="term" value="F:metallopeptidase activity"/>
    <property type="evidence" value="ECO:0007669"/>
    <property type="project" value="UniProtKB-KW"/>
</dbReference>
<proteinExistence type="inferred from homology"/>
<dbReference type="RefSeq" id="WP_034644278.1">
    <property type="nucleotide sequence ID" value="NZ_ARZX01000003.1"/>
</dbReference>
<evidence type="ECO:0000313" key="8">
    <source>
        <dbReference type="EMBL" id="EWH14577.1"/>
    </source>
</evidence>
<evidence type="ECO:0000256" key="4">
    <source>
        <dbReference type="ARBA" id="ARBA00022759"/>
    </source>
</evidence>
<gene>
    <name evidence="7" type="primary">ybeY</name>
    <name evidence="8" type="ORF">KLA_04397</name>
</gene>
<keyword evidence="5 7" id="KW-0378">Hydrolase</keyword>
<dbReference type="EMBL" id="ARZX01000003">
    <property type="protein sequence ID" value="EWH14577.1"/>
    <property type="molecule type" value="Genomic_DNA"/>
</dbReference>
<keyword evidence="7" id="KW-0698">rRNA processing</keyword>
<keyword evidence="7" id="KW-0690">Ribosome biogenesis</keyword>
<comment type="subcellular location">
    <subcellularLocation>
        <location evidence="7">Cytoplasm</location>
    </subcellularLocation>
</comment>
<evidence type="ECO:0000256" key="6">
    <source>
        <dbReference type="ARBA" id="ARBA00022833"/>
    </source>
</evidence>
<evidence type="ECO:0000256" key="7">
    <source>
        <dbReference type="HAMAP-Rule" id="MF_00009"/>
    </source>
</evidence>
<dbReference type="InterPro" id="IPR020549">
    <property type="entry name" value="YbeY_CS"/>
</dbReference>
<dbReference type="Proteomes" id="UP000019275">
    <property type="component" value="Unassembled WGS sequence"/>
</dbReference>
<accession>A0ABN0RRH6</accession>
<evidence type="ECO:0000256" key="5">
    <source>
        <dbReference type="ARBA" id="ARBA00022801"/>
    </source>
</evidence>
<sequence>MIDFHYETDFSLIDNTKYIDWINRIIASEEHLTGDINYIFCDDSYLLNINQQYLNHDTYTDIITFDYTDGKVISSDIYISVERVKENAVDFKVDFDVEMLRVMAHGLLHLAGYKDKSIEEAALMRSKEEEKIKLFHVEH</sequence>
<dbReference type="InterPro" id="IPR002036">
    <property type="entry name" value="YbeY"/>
</dbReference>
<dbReference type="Gene3D" id="3.40.390.30">
    <property type="entry name" value="Metalloproteases ('zincins'), catalytic domain"/>
    <property type="match status" value="1"/>
</dbReference>
<comment type="function">
    <text evidence="7">Single strand-specific metallo-endoribonuclease involved in late-stage 70S ribosome quality control and in maturation of the 3' terminus of the 16S rRNA.</text>
</comment>
<keyword evidence="8" id="KW-0645">Protease</keyword>
<comment type="similarity">
    <text evidence="1 7">Belongs to the endoribonuclease YbeY family.</text>
</comment>
<keyword evidence="9" id="KW-1185">Reference proteome</keyword>
<dbReference type="HAMAP" id="MF_00009">
    <property type="entry name" value="Endoribonucl_YbeY"/>
    <property type="match status" value="1"/>
</dbReference>